<proteinExistence type="predicted"/>
<feature type="domain" description="F-box" evidence="4">
    <location>
        <begin position="6"/>
        <end position="45"/>
    </location>
</feature>
<dbReference type="SMART" id="SM00248">
    <property type="entry name" value="ANK"/>
    <property type="match status" value="2"/>
</dbReference>
<dbReference type="InterPro" id="IPR036047">
    <property type="entry name" value="F-box-like_dom_sf"/>
</dbReference>
<gene>
    <name evidence="5" type="ORF">BP01DRAFT_403900</name>
</gene>
<protein>
    <recommendedName>
        <fullName evidence="4">F-box domain-containing protein</fullName>
    </recommendedName>
</protein>
<evidence type="ECO:0000313" key="6">
    <source>
        <dbReference type="Proteomes" id="UP000248349"/>
    </source>
</evidence>
<dbReference type="Proteomes" id="UP000248349">
    <property type="component" value="Unassembled WGS sequence"/>
</dbReference>
<dbReference type="PROSITE" id="PS50088">
    <property type="entry name" value="ANK_REPEAT"/>
    <property type="match status" value="1"/>
</dbReference>
<dbReference type="InterPro" id="IPR050889">
    <property type="entry name" value="Dendritic_Spine_Reg/Scaffold"/>
</dbReference>
<dbReference type="PANTHER" id="PTHR24166">
    <property type="entry name" value="ROLLING PEBBLES, ISOFORM B"/>
    <property type="match status" value="1"/>
</dbReference>
<dbReference type="InterPro" id="IPR001810">
    <property type="entry name" value="F-box_dom"/>
</dbReference>
<evidence type="ECO:0000259" key="4">
    <source>
        <dbReference type="PROSITE" id="PS50181"/>
    </source>
</evidence>
<evidence type="ECO:0000256" key="1">
    <source>
        <dbReference type="ARBA" id="ARBA00022737"/>
    </source>
</evidence>
<sequence>METPRSVLLTDLPPELILLCAEYLPPPDAFRLSLTSKELRGLLTNLLGEMRECGLAGAKHYRLRTYLCTEAGREGHPRRRSDRVSRALPRQPLVEAVRTGQVVVVEKALLRFQQDPNSYDLAAKPLLHSAVLYRRLDIARLLLQHGADPNVTSEHGRTALDCWTSLVEGKNVSERIPMLELLLAHGAKPAQPGLLNEAVRRLPLGLELTRRVVQVIYDNMEDLNDLFGPSLFLRKTLKFATLDYVRTLVTLWPNLLERRFYDGGCLAAWAAHYGRVDIVAYVQSIWGLSSLEPDVEPDVELDADL</sequence>
<dbReference type="SUPFAM" id="SSF48403">
    <property type="entry name" value="Ankyrin repeat"/>
    <property type="match status" value="1"/>
</dbReference>
<evidence type="ECO:0000313" key="5">
    <source>
        <dbReference type="EMBL" id="PYH42980.1"/>
    </source>
</evidence>
<dbReference type="InterPro" id="IPR002110">
    <property type="entry name" value="Ankyrin_rpt"/>
</dbReference>
<evidence type="ECO:0000256" key="2">
    <source>
        <dbReference type="ARBA" id="ARBA00023043"/>
    </source>
</evidence>
<dbReference type="GeneID" id="37079924"/>
<dbReference type="EMBL" id="KZ821247">
    <property type="protein sequence ID" value="PYH42980.1"/>
    <property type="molecule type" value="Genomic_DNA"/>
</dbReference>
<keyword evidence="6" id="KW-1185">Reference proteome</keyword>
<reference evidence="5 6" key="1">
    <citation type="submission" date="2016-12" db="EMBL/GenBank/DDBJ databases">
        <title>The genomes of Aspergillus section Nigri reveals drivers in fungal speciation.</title>
        <authorList>
            <consortium name="DOE Joint Genome Institute"/>
            <person name="Vesth T.C."/>
            <person name="Nybo J."/>
            <person name="Theobald S."/>
            <person name="Brandl J."/>
            <person name="Frisvad J.C."/>
            <person name="Nielsen K.F."/>
            <person name="Lyhne E.K."/>
            <person name="Kogle M.E."/>
            <person name="Kuo A."/>
            <person name="Riley R."/>
            <person name="Clum A."/>
            <person name="Nolan M."/>
            <person name="Lipzen A."/>
            <person name="Salamov A."/>
            <person name="Henrissat B."/>
            <person name="Wiebenga A."/>
            <person name="De Vries R.P."/>
            <person name="Grigoriev I.V."/>
            <person name="Mortensen U.H."/>
            <person name="Andersen M.R."/>
            <person name="Baker S.E."/>
        </authorList>
    </citation>
    <scope>NUCLEOTIDE SEQUENCE [LARGE SCALE GENOMIC DNA]</scope>
    <source>
        <strain evidence="5 6">JOP 1030-1</strain>
    </source>
</reference>
<name>A0A318ZH28_9EURO</name>
<dbReference type="Gene3D" id="1.25.40.20">
    <property type="entry name" value="Ankyrin repeat-containing domain"/>
    <property type="match status" value="1"/>
</dbReference>
<organism evidence="5 6">
    <name type="scientific">Aspergillus saccharolyticus JOP 1030-1</name>
    <dbReference type="NCBI Taxonomy" id="1450539"/>
    <lineage>
        <taxon>Eukaryota</taxon>
        <taxon>Fungi</taxon>
        <taxon>Dikarya</taxon>
        <taxon>Ascomycota</taxon>
        <taxon>Pezizomycotina</taxon>
        <taxon>Eurotiomycetes</taxon>
        <taxon>Eurotiomycetidae</taxon>
        <taxon>Eurotiales</taxon>
        <taxon>Aspergillaceae</taxon>
        <taxon>Aspergillus</taxon>
        <taxon>Aspergillus subgen. Circumdati</taxon>
    </lineage>
</organism>
<feature type="repeat" description="ANK" evidence="3">
    <location>
        <begin position="122"/>
        <end position="154"/>
    </location>
</feature>
<dbReference type="OrthoDB" id="539213at2759"/>
<dbReference type="PROSITE" id="PS50181">
    <property type="entry name" value="FBOX"/>
    <property type="match status" value="1"/>
</dbReference>
<dbReference type="STRING" id="1450539.A0A318ZH28"/>
<dbReference type="RefSeq" id="XP_025428962.1">
    <property type="nucleotide sequence ID" value="XM_025578695.1"/>
</dbReference>
<keyword evidence="1" id="KW-0677">Repeat</keyword>
<dbReference type="PANTHER" id="PTHR24166:SF48">
    <property type="entry name" value="PROTEIN VAPYRIN"/>
    <property type="match status" value="1"/>
</dbReference>
<dbReference type="PROSITE" id="PS50297">
    <property type="entry name" value="ANK_REP_REGION"/>
    <property type="match status" value="1"/>
</dbReference>
<dbReference type="InterPro" id="IPR036770">
    <property type="entry name" value="Ankyrin_rpt-contain_sf"/>
</dbReference>
<dbReference type="SMART" id="SM00256">
    <property type="entry name" value="FBOX"/>
    <property type="match status" value="1"/>
</dbReference>
<dbReference type="CDD" id="cd09917">
    <property type="entry name" value="F-box_SF"/>
    <property type="match status" value="1"/>
</dbReference>
<dbReference type="Pfam" id="PF13857">
    <property type="entry name" value="Ank_5"/>
    <property type="match status" value="1"/>
</dbReference>
<accession>A0A318ZH28</accession>
<keyword evidence="2 3" id="KW-0040">ANK repeat</keyword>
<dbReference type="AlphaFoldDB" id="A0A318ZH28"/>
<dbReference type="Pfam" id="PF00646">
    <property type="entry name" value="F-box"/>
    <property type="match status" value="1"/>
</dbReference>
<evidence type="ECO:0000256" key="3">
    <source>
        <dbReference type="PROSITE-ProRule" id="PRU00023"/>
    </source>
</evidence>
<dbReference type="SUPFAM" id="SSF81383">
    <property type="entry name" value="F-box domain"/>
    <property type="match status" value="1"/>
</dbReference>